<accession>A0A5A7SGD3</accession>
<feature type="transmembrane region" description="Helical" evidence="1">
    <location>
        <begin position="12"/>
        <end position="34"/>
    </location>
</feature>
<reference evidence="2 3" key="1">
    <citation type="submission" date="2019-07" db="EMBL/GenBank/DDBJ databases">
        <title>Rhodococcus cavernicolus sp. nov., isolated from a cave.</title>
        <authorList>
            <person name="Lee S.D."/>
        </authorList>
    </citation>
    <scope>NUCLEOTIDE SEQUENCE [LARGE SCALE GENOMIC DNA]</scope>
    <source>
        <strain evidence="2 3">C1-24</strain>
    </source>
</reference>
<evidence type="ECO:0000313" key="3">
    <source>
        <dbReference type="Proteomes" id="UP000322244"/>
    </source>
</evidence>
<keyword evidence="1" id="KW-1133">Transmembrane helix</keyword>
<dbReference type="RefSeq" id="WP_149428896.1">
    <property type="nucleotide sequence ID" value="NZ_VLNY01000002.1"/>
</dbReference>
<evidence type="ECO:0000256" key="1">
    <source>
        <dbReference type="SAM" id="Phobius"/>
    </source>
</evidence>
<keyword evidence="1" id="KW-0812">Transmembrane</keyword>
<evidence type="ECO:0000313" key="2">
    <source>
        <dbReference type="EMBL" id="KAA0023737.1"/>
    </source>
</evidence>
<keyword evidence="3" id="KW-1185">Reference proteome</keyword>
<proteinExistence type="predicted"/>
<dbReference type="Proteomes" id="UP000322244">
    <property type="component" value="Unassembled WGS sequence"/>
</dbReference>
<feature type="transmembrane region" description="Helical" evidence="1">
    <location>
        <begin position="40"/>
        <end position="60"/>
    </location>
</feature>
<dbReference type="EMBL" id="VLNY01000002">
    <property type="protein sequence ID" value="KAA0023737.1"/>
    <property type="molecule type" value="Genomic_DNA"/>
</dbReference>
<sequence length="176" mass="18842">MTVRAGAVTIPRAALYVLGALLAGAVVGTAVVVAFGGGRFFTGLLVGAIVGVGVGAWLFARDAVLLDDSGIAIRKPWSSRSIGWERVRGARFTDYPEAGRWCLTLALKGAAARSDEVMLVALPPVVGAVTNPYDMRKREQLKELYLLLSVKEVPVSVPAPITEALRTHWQVEPKIY</sequence>
<dbReference type="AlphaFoldDB" id="A0A5A7SGD3"/>
<name>A0A5A7SGD3_9NOCA</name>
<gene>
    <name evidence="2" type="ORF">FOY51_03775</name>
</gene>
<keyword evidence="1" id="KW-0472">Membrane</keyword>
<comment type="caution">
    <text evidence="2">The sequence shown here is derived from an EMBL/GenBank/DDBJ whole genome shotgun (WGS) entry which is preliminary data.</text>
</comment>
<protein>
    <submittedName>
        <fullName evidence="2">Uncharacterized protein</fullName>
    </submittedName>
</protein>
<organism evidence="2 3">
    <name type="scientific">Antrihabitans cavernicola</name>
    <dbReference type="NCBI Taxonomy" id="2495913"/>
    <lineage>
        <taxon>Bacteria</taxon>
        <taxon>Bacillati</taxon>
        <taxon>Actinomycetota</taxon>
        <taxon>Actinomycetes</taxon>
        <taxon>Mycobacteriales</taxon>
        <taxon>Nocardiaceae</taxon>
        <taxon>Antrihabitans</taxon>
    </lineage>
</organism>
<dbReference type="OrthoDB" id="4556366at2"/>